<comment type="caution">
    <text evidence="1">The sequence shown here is derived from an EMBL/GenBank/DDBJ whole genome shotgun (WGS) entry which is preliminary data.</text>
</comment>
<evidence type="ECO:0000313" key="1">
    <source>
        <dbReference type="EMBL" id="KKM75219.1"/>
    </source>
</evidence>
<accession>A0A0F9JZH9</accession>
<dbReference type="EMBL" id="LAZR01009015">
    <property type="protein sequence ID" value="KKM75219.1"/>
    <property type="molecule type" value="Genomic_DNA"/>
</dbReference>
<gene>
    <name evidence="1" type="ORF">LCGC14_1392440</name>
</gene>
<protein>
    <submittedName>
        <fullName evidence="1">Uncharacterized protein</fullName>
    </submittedName>
</protein>
<proteinExistence type="predicted"/>
<reference evidence="1" key="1">
    <citation type="journal article" date="2015" name="Nature">
        <title>Complex archaea that bridge the gap between prokaryotes and eukaryotes.</title>
        <authorList>
            <person name="Spang A."/>
            <person name="Saw J.H."/>
            <person name="Jorgensen S.L."/>
            <person name="Zaremba-Niedzwiedzka K."/>
            <person name="Martijn J."/>
            <person name="Lind A.E."/>
            <person name="van Eijk R."/>
            <person name="Schleper C."/>
            <person name="Guy L."/>
            <person name="Ettema T.J."/>
        </authorList>
    </citation>
    <scope>NUCLEOTIDE SEQUENCE</scope>
</reference>
<dbReference type="AlphaFoldDB" id="A0A0F9JZH9"/>
<name>A0A0F9JZH9_9ZZZZ</name>
<sequence>MNKNRYFKLFQISFLAILVIGLVPTMLSFANQDVARDSKSKKINIAYIGSSDGISESVSFLKKNYSKDVELIKVKYAEQIHESIEIVVALQSEFVKIQSDEYYEEIYSRIKSGLLSVLLLEEDAITIVKAQKENYEMSVNLTSQEETSNLISTENEIITFQYHIQAEYQKNGVEVTERYEAIYYDSYINRIKQYLDEMIDNVEKSSYNKLKTASGDWIKKKELIGSKDYGKFEVYTRFEIFKSAYTDVVINKDYYRIDSYVHHYVKTFAWNAGHVGPWIGKRIIYADADAYNQELYLYEPTGTVGTTTVGYSVSIIINTAPSASVVVGYSHSWSKPQVTITDTSSMINNYAKWTESFSGPNYFWWPIMGWCTPPATVSRSSFYSLPSLVVRVPTGEGLKLPQLQATYKTYEDRDFWTSILFIHYTRTITTYTAYTTWYNIFVDRSSGGGGGGGCPILSVYDGEQYAEEGLLDIHASEDVTTNHILTTTPQSIDGKYLLRLKEHHQTFSHLDQVRLLATLENGNKIVLPLLSANHSANGDITSDLLLNDDVRTEIYGADHNNGESESIDLEFLVPKEYKIQELTFLIEGYNYIVK</sequence>
<organism evidence="1">
    <name type="scientific">marine sediment metagenome</name>
    <dbReference type="NCBI Taxonomy" id="412755"/>
    <lineage>
        <taxon>unclassified sequences</taxon>
        <taxon>metagenomes</taxon>
        <taxon>ecological metagenomes</taxon>
    </lineage>
</organism>